<reference evidence="5 6" key="1">
    <citation type="submission" date="2014-11" db="EMBL/GenBank/DDBJ databases">
        <title>A Rickettsiales Symbiont of Amoebae With Ancient Features.</title>
        <authorList>
            <person name="Schulz F."/>
            <person name="Martijn J."/>
            <person name="Wascher F."/>
            <person name="Kostanjsek R."/>
            <person name="Ettema T.J."/>
            <person name="Horn M."/>
        </authorList>
    </citation>
    <scope>NUCLEOTIDE SEQUENCE [LARGE SCALE GENOMIC DNA]</scope>
    <source>
        <strain evidence="5 6">UWC36</strain>
    </source>
</reference>
<name>A0A0C1QMZ9_9RICK</name>
<proteinExistence type="predicted"/>
<dbReference type="Gene3D" id="1.25.40.20">
    <property type="entry name" value="Ankyrin repeat-containing domain"/>
    <property type="match status" value="1"/>
</dbReference>
<dbReference type="AlphaFoldDB" id="A0A0C1QMZ9"/>
<dbReference type="PANTHER" id="PTHR24178">
    <property type="entry name" value="MOLTING PROTEIN MLT-4"/>
    <property type="match status" value="1"/>
</dbReference>
<evidence type="ECO:0000313" key="6">
    <source>
        <dbReference type="Proteomes" id="UP000031258"/>
    </source>
</evidence>
<dbReference type="EMBL" id="JSWE01000096">
    <property type="protein sequence ID" value="KIE05423.1"/>
    <property type="molecule type" value="Genomic_DNA"/>
</dbReference>
<dbReference type="PRINTS" id="PR01415">
    <property type="entry name" value="ANKYRIN"/>
</dbReference>
<feature type="repeat" description="ANK" evidence="3">
    <location>
        <begin position="119"/>
        <end position="151"/>
    </location>
</feature>
<dbReference type="RefSeq" id="WP_084212805.1">
    <property type="nucleotide sequence ID" value="NZ_JSWE01000096.1"/>
</dbReference>
<accession>A0A0C1QMZ9</accession>
<dbReference type="PROSITE" id="PS50297">
    <property type="entry name" value="ANK_REP_REGION"/>
    <property type="match status" value="2"/>
</dbReference>
<dbReference type="SMART" id="SM00248">
    <property type="entry name" value="ANK"/>
    <property type="match status" value="4"/>
</dbReference>
<evidence type="ECO:0000256" key="3">
    <source>
        <dbReference type="PROSITE-ProRule" id="PRU00023"/>
    </source>
</evidence>
<feature type="region of interest" description="Disordered" evidence="4">
    <location>
        <begin position="199"/>
        <end position="262"/>
    </location>
</feature>
<dbReference type="STRING" id="86105.NF27_DT01970"/>
<dbReference type="InterPro" id="IPR036770">
    <property type="entry name" value="Ankyrin_rpt-contain_sf"/>
</dbReference>
<dbReference type="PANTHER" id="PTHR24178:SF41">
    <property type="entry name" value="ANKYRIN-2 ISOFORM X1"/>
    <property type="match status" value="1"/>
</dbReference>
<organism evidence="5 6">
    <name type="scientific">Candidatus Jidaibacter acanthamoebae</name>
    <dbReference type="NCBI Taxonomy" id="86105"/>
    <lineage>
        <taxon>Bacteria</taxon>
        <taxon>Pseudomonadati</taxon>
        <taxon>Pseudomonadota</taxon>
        <taxon>Alphaproteobacteria</taxon>
        <taxon>Rickettsiales</taxon>
        <taxon>Candidatus Midichloriaceae</taxon>
        <taxon>Candidatus Jidaibacter</taxon>
    </lineage>
</organism>
<gene>
    <name evidence="5" type="ORF">NF27_DT01970</name>
</gene>
<dbReference type="SUPFAM" id="SSF48403">
    <property type="entry name" value="Ankyrin repeat"/>
    <property type="match status" value="1"/>
</dbReference>
<evidence type="ECO:0000256" key="1">
    <source>
        <dbReference type="ARBA" id="ARBA00022737"/>
    </source>
</evidence>
<protein>
    <submittedName>
        <fullName evidence="5">Uncharacterized protein</fullName>
    </submittedName>
</protein>
<keyword evidence="1" id="KW-0677">Repeat</keyword>
<dbReference type="Pfam" id="PF12796">
    <property type="entry name" value="Ank_2"/>
    <property type="match status" value="2"/>
</dbReference>
<feature type="repeat" description="ANK" evidence="3">
    <location>
        <begin position="47"/>
        <end position="71"/>
    </location>
</feature>
<feature type="compositionally biased region" description="Basic residues" evidence="4">
    <location>
        <begin position="200"/>
        <end position="211"/>
    </location>
</feature>
<feature type="compositionally biased region" description="Basic and acidic residues" evidence="4">
    <location>
        <begin position="246"/>
        <end position="261"/>
    </location>
</feature>
<dbReference type="Proteomes" id="UP000031258">
    <property type="component" value="Unassembled WGS sequence"/>
</dbReference>
<evidence type="ECO:0000256" key="4">
    <source>
        <dbReference type="SAM" id="MobiDB-lite"/>
    </source>
</evidence>
<keyword evidence="2 3" id="KW-0040">ANK repeat</keyword>
<feature type="compositionally biased region" description="Polar residues" evidence="4">
    <location>
        <begin position="217"/>
        <end position="230"/>
    </location>
</feature>
<dbReference type="PROSITE" id="PS50088">
    <property type="entry name" value="ANK_REPEAT"/>
    <property type="match status" value="2"/>
</dbReference>
<comment type="caution">
    <text evidence="5">The sequence shown here is derived from an EMBL/GenBank/DDBJ whole genome shotgun (WGS) entry which is preliminary data.</text>
</comment>
<sequence>MAQGADVNAKDNLGFCALFYAVHSCYRDIAMLLLNQEGININITDRSNITPLHIAAANGYLEMVELLLNNSDIDVDATDIGNETALYKAINNYHIKGMDKIVDLLLVRRANLNIQTDKKGETALHAAAVIGDLKLCKKLLEHGANPNLKIKEYMIKYDERDADGIKMAPRTAYEIYLEEHPSKAAKFKAVEEKLLEKEHKKQRGEKRKAVHLKSQEQEGSTFNNEQGSKNTKQEFDRSFTKRHQKHIDDTKNAKNNPKGDWRSYILVTNNQYTNNTKQIS</sequence>
<keyword evidence="6" id="KW-1185">Reference proteome</keyword>
<evidence type="ECO:0000256" key="2">
    <source>
        <dbReference type="ARBA" id="ARBA00023043"/>
    </source>
</evidence>
<evidence type="ECO:0000313" key="5">
    <source>
        <dbReference type="EMBL" id="KIE05423.1"/>
    </source>
</evidence>
<dbReference type="InterPro" id="IPR002110">
    <property type="entry name" value="Ankyrin_rpt"/>
</dbReference>